<dbReference type="RefSeq" id="WP_149332191.1">
    <property type="nucleotide sequence ID" value="NZ_QOVF01000002.1"/>
</dbReference>
<accession>A0A7V7KX12</accession>
<dbReference type="SUPFAM" id="SSF117991">
    <property type="entry name" value="YbeD/HP0495-like"/>
    <property type="match status" value="1"/>
</dbReference>
<dbReference type="Pfam" id="PF04359">
    <property type="entry name" value="DUF493"/>
    <property type="match status" value="1"/>
</dbReference>
<reference evidence="3 4" key="1">
    <citation type="submission" date="2018-07" db="EMBL/GenBank/DDBJ databases">
        <title>Pseudomonas laoshanensis sp. nov., isolated from soil.</title>
        <authorList>
            <person name="Sun J."/>
            <person name="Yu L."/>
            <person name="Wang M."/>
            <person name="Zhang C."/>
        </authorList>
    </citation>
    <scope>NUCLEOTIDE SEQUENCE [LARGE SCALE GENOMIC DNA]</scope>
    <source>
        <strain evidence="3 4">Y22</strain>
    </source>
</reference>
<dbReference type="Proteomes" id="UP000463138">
    <property type="component" value="Unassembled WGS sequence"/>
</dbReference>
<organism evidence="3 4">
    <name type="scientific">Halopseudomonas laoshanensis</name>
    <dbReference type="NCBI Taxonomy" id="2268758"/>
    <lineage>
        <taxon>Bacteria</taxon>
        <taxon>Pseudomonadati</taxon>
        <taxon>Pseudomonadota</taxon>
        <taxon>Gammaproteobacteria</taxon>
        <taxon>Pseudomonadales</taxon>
        <taxon>Pseudomonadaceae</taxon>
        <taxon>Halopseudomonas</taxon>
    </lineage>
</organism>
<evidence type="ECO:0000313" key="3">
    <source>
        <dbReference type="EMBL" id="KAA0694802.1"/>
    </source>
</evidence>
<dbReference type="InterPro" id="IPR007454">
    <property type="entry name" value="UPF0250_YbeD-like"/>
</dbReference>
<dbReference type="PANTHER" id="PTHR38036:SF1">
    <property type="entry name" value="UPF0250 PROTEIN YBED"/>
    <property type="match status" value="1"/>
</dbReference>
<dbReference type="OrthoDB" id="9793424at2"/>
<dbReference type="GO" id="GO:0005829">
    <property type="term" value="C:cytosol"/>
    <property type="evidence" value="ECO:0007669"/>
    <property type="project" value="TreeGrafter"/>
</dbReference>
<dbReference type="Gene3D" id="3.30.70.260">
    <property type="match status" value="1"/>
</dbReference>
<gene>
    <name evidence="3" type="ORF">DT594_07930</name>
</gene>
<dbReference type="AlphaFoldDB" id="A0A7V7KX12"/>
<sequence>MSDLPIDRPADAPRIEFPCLYPMKVIGEAGEGFADMVVRIAERHSPGSDTRVVEVLDSKNGRFLSVRLQITATGPDQLQALHADLKATGKVHMVL</sequence>
<evidence type="ECO:0000313" key="4">
    <source>
        <dbReference type="Proteomes" id="UP000463138"/>
    </source>
</evidence>
<evidence type="ECO:0000256" key="1">
    <source>
        <dbReference type="ARBA" id="ARBA00008460"/>
    </source>
</evidence>
<dbReference type="EMBL" id="QOVF01000002">
    <property type="protein sequence ID" value="KAA0694802.1"/>
    <property type="molecule type" value="Genomic_DNA"/>
</dbReference>
<comment type="caution">
    <text evidence="3">The sequence shown here is derived from an EMBL/GenBank/DDBJ whole genome shotgun (WGS) entry which is preliminary data.</text>
</comment>
<comment type="similarity">
    <text evidence="1 2">Belongs to the UPF0250 family.</text>
</comment>
<protein>
    <recommendedName>
        <fullName evidence="2">UPF0250 protein DT594_07930</fullName>
    </recommendedName>
</protein>
<dbReference type="HAMAP" id="MF_00659">
    <property type="entry name" value="UPF0250"/>
    <property type="match status" value="1"/>
</dbReference>
<proteinExistence type="inferred from homology"/>
<dbReference type="PANTHER" id="PTHR38036">
    <property type="entry name" value="UPF0250 PROTEIN YBED"/>
    <property type="match status" value="1"/>
</dbReference>
<keyword evidence="4" id="KW-1185">Reference proteome</keyword>
<name>A0A7V7KX12_9GAMM</name>
<evidence type="ECO:0000256" key="2">
    <source>
        <dbReference type="HAMAP-Rule" id="MF_00659"/>
    </source>
</evidence>
<dbReference type="InterPro" id="IPR027471">
    <property type="entry name" value="YbeD-like_sf"/>
</dbReference>